<name>A0A7G9FYF3_9FIRM</name>
<evidence type="ECO:0000259" key="1">
    <source>
        <dbReference type="Pfam" id="PF16472"/>
    </source>
</evidence>
<reference evidence="2 3" key="1">
    <citation type="submission" date="2020-08" db="EMBL/GenBank/DDBJ databases">
        <authorList>
            <person name="Liu C."/>
            <person name="Sun Q."/>
        </authorList>
    </citation>
    <scope>NUCLEOTIDE SEQUENCE [LARGE SCALE GENOMIC DNA]</scope>
    <source>
        <strain evidence="2 3">NSJ-8</strain>
    </source>
</reference>
<accession>A0A7G9FYF3</accession>
<feature type="domain" description="Prolow-density lipoprotein receptor-related protein 1-like beta-propeller" evidence="1">
    <location>
        <begin position="40"/>
        <end position="317"/>
    </location>
</feature>
<dbReference type="KEGG" id="ssun:H9Q77_05680"/>
<evidence type="ECO:0000313" key="2">
    <source>
        <dbReference type="EMBL" id="QNM03585.1"/>
    </source>
</evidence>
<dbReference type="RefSeq" id="WP_249326789.1">
    <property type="nucleotide sequence ID" value="NZ_CP060633.1"/>
</dbReference>
<dbReference type="InterPro" id="IPR032485">
    <property type="entry name" value="LRP1-like_beta_prop"/>
</dbReference>
<dbReference type="EMBL" id="CP060633">
    <property type="protein sequence ID" value="QNM03585.1"/>
    <property type="molecule type" value="Genomic_DNA"/>
</dbReference>
<protein>
    <submittedName>
        <fullName evidence="2">DUF5050 domain-containing protein</fullName>
    </submittedName>
</protein>
<dbReference type="Proteomes" id="UP000515981">
    <property type="component" value="Chromosome"/>
</dbReference>
<keyword evidence="3" id="KW-1185">Reference proteome</keyword>
<evidence type="ECO:0000313" key="3">
    <source>
        <dbReference type="Proteomes" id="UP000515981"/>
    </source>
</evidence>
<dbReference type="AlphaFoldDB" id="A0A7G9FYF3"/>
<gene>
    <name evidence="2" type="ORF">H9Q77_05680</name>
</gene>
<dbReference type="SUPFAM" id="SSF63825">
    <property type="entry name" value="YWTD domain"/>
    <property type="match status" value="1"/>
</dbReference>
<sequence>MKDKKALFILIPFLLFVLIVGALAIVGDRIPDNPPETVGNTAGNLNNSGYFCEYDGTVYFANAYDSNTLYSMDPSEQNIKKLGNASVKNILAGGKYLYYYQTGASGDAGIGALRTVRSFNRCKLNGTDVTGLTRDPIVSAQLVGSNLYIMTSGDNGPLFYRMKIDKSDKTDLADYEINPACAVNGTIYYNGTQENHYLYALNTSTDSISTLWDGNLWYPIAQGDYIYYMDVENNYRLCRYSLSRNEVEVLTEERIDCFNVGYGYVYYQVNGGEACLKCMRDDGSDSRVIAEGNYTAIHMTSLYVYFQMFGETSTWYHSPLGSQSYSGFDAARQAALDALKK</sequence>
<proteinExistence type="predicted"/>
<dbReference type="Pfam" id="PF16472">
    <property type="entry name" value="DUF5050"/>
    <property type="match status" value="1"/>
</dbReference>
<organism evidence="2 3">
    <name type="scientific">Simiaoa sunii</name>
    <dbReference type="NCBI Taxonomy" id="2763672"/>
    <lineage>
        <taxon>Bacteria</taxon>
        <taxon>Bacillati</taxon>
        <taxon>Bacillota</taxon>
        <taxon>Clostridia</taxon>
        <taxon>Lachnospirales</taxon>
        <taxon>Lachnospiraceae</taxon>
        <taxon>Simiaoa</taxon>
    </lineage>
</organism>